<evidence type="ECO:0000256" key="1">
    <source>
        <dbReference type="SAM" id="Phobius"/>
    </source>
</evidence>
<sequence>MQPCMMQQPFTMGISPLSAMMMPQQCCMHLMMMGMMSPQCHCGAMCQVMMMQQGMRMPMMTPHMCNMLPTYCQQFFPEKVMASHTTKIFVVVAFLALSAIAANATTCPQFFPSMMGMGMVSPCMQSCMMQQSFTIGGPLSLMMGTIPMDSCMQPCMMQQPFTMGISPLSAMMMPQQCCMHLMMMGMMSPQCHCGAMCQVMMMQQGMRMPMMTPHMCNMLPTYCQRFFPEKVMASHTTKIFVVVAFLALSAIAANATTCPQFFPSMMGMGMVSPCMQSCMMQQSFTIGGPLSLMMGTIPMDSCMQPCMMQQPFTMGISPLSAMMMPQQCCMHLMMMGMMSPQCHCGAMCQVMMMQQGMRMPMMTPHMCNMLPTYCQRFFPEKVMASHTTKIFVVVAFLALSAIAANATTCPQFFPSMMGMGMVSPCMQSCMMQQSFTIGGPLSLMMGTIPMDSCMQPCMMQQPFTMGISPLSAMMMPQQCCMHLMMMGMMSPQCHCGAMCQVMMMQQGMRMPMMTPHMCNMLPTYCQRFFPEKVMASHTTKIFVVVAFLALSAIAANATTCPQFFPSMMGMGMVSPCMQSCMMQQSFTIGGPLSLMMGTIPMDSCMQPCMMQQPFTMGISPLSAMMMPQQCCMHLMMMGMMSPQCHCGAMCQVMMMQQGMRMPMMTPHMCNMLPTYCQRFFPEKVMASHTTKIFVVVAFLALSAIAANATTCPQFFPSMMGMGMVSPCMQSCMMQQSFTIGGPLSLMMGTIPMDSCMQPCMMQQPFTMGISPLSAMMMPQQCCMHLMMMGMMSPQCHCGAMCQVMMMQQGMRMPMMTPHMCNMLPTYCQRFFPEKVMASHTTKIFVVVAFLALSAIAANATTCPQFFPSMMGMGMVSPCMQSCMMQQSFTIGGPLSLMMGTIPMDSCMQPCMMQQPFTMGISPLSAMMMPQQCCMHLMMMGMMSPQCHCGAMCQVMMMQQGMRMPMMTPHMCNMLPTYCQQFFPGCAF</sequence>
<feature type="domain" description="Bifunctional inhibitor/plant lipid transfer protein/seed storage helical" evidence="2">
    <location>
        <begin position="608"/>
        <end position="676"/>
    </location>
</feature>
<feature type="transmembrane region" description="Helical" evidence="1">
    <location>
        <begin position="483"/>
        <end position="503"/>
    </location>
</feature>
<comment type="caution">
    <text evidence="3">The sequence shown here is derived from an EMBL/GenBank/DDBJ whole genome shotgun (WGS) entry which is preliminary data.</text>
</comment>
<feature type="transmembrane region" description="Helical" evidence="1">
    <location>
        <begin position="541"/>
        <end position="564"/>
    </location>
</feature>
<dbReference type="Proteomes" id="UP000324897">
    <property type="component" value="Unassembled WGS sequence"/>
</dbReference>
<protein>
    <recommendedName>
        <fullName evidence="2">Bifunctional inhibitor/plant lipid transfer protein/seed storage helical domain-containing protein</fullName>
    </recommendedName>
</protein>
<dbReference type="InterPro" id="IPR016140">
    <property type="entry name" value="Bifunc_inhib/LTP/seed_store"/>
</dbReference>
<reference evidence="3 4" key="1">
    <citation type="journal article" date="2019" name="Sci. Rep.">
        <title>A high-quality genome of Eragrostis curvula grass provides insights into Poaceae evolution and supports new strategies to enhance forage quality.</title>
        <authorList>
            <person name="Carballo J."/>
            <person name="Santos B.A.C.M."/>
            <person name="Zappacosta D."/>
            <person name="Garbus I."/>
            <person name="Selva J.P."/>
            <person name="Gallo C.A."/>
            <person name="Diaz A."/>
            <person name="Albertini E."/>
            <person name="Caccamo M."/>
            <person name="Echenique V."/>
        </authorList>
    </citation>
    <scope>NUCLEOTIDE SEQUENCE [LARGE SCALE GENOMIC DNA]</scope>
    <source>
        <strain evidence="4">cv. Victoria</strain>
        <tissue evidence="3">Leaf</tissue>
    </source>
</reference>
<feature type="domain" description="Bifunctional inhibitor/plant lipid transfer protein/seed storage helical" evidence="2">
    <location>
        <begin position="306"/>
        <end position="374"/>
    </location>
</feature>
<feature type="transmembrane region" description="Helical" evidence="1">
    <location>
        <begin position="634"/>
        <end position="654"/>
    </location>
</feature>
<feature type="domain" description="Bifunctional inhibitor/plant lipid transfer protein/seed storage helical" evidence="2">
    <location>
        <begin position="155"/>
        <end position="223"/>
    </location>
</feature>
<keyword evidence="4" id="KW-1185">Reference proteome</keyword>
<feature type="transmembrane region" description="Helical" evidence="1">
    <location>
        <begin position="239"/>
        <end position="262"/>
    </location>
</feature>
<feature type="domain" description="Bifunctional inhibitor/plant lipid transfer protein/seed storage helical" evidence="2">
    <location>
        <begin position="910"/>
        <end position="978"/>
    </location>
</feature>
<feature type="domain" description="Bifunctional inhibitor/plant lipid transfer protein/seed storage helical" evidence="2">
    <location>
        <begin position="457"/>
        <end position="525"/>
    </location>
</feature>
<keyword evidence="1" id="KW-0472">Membrane</keyword>
<feature type="transmembrane region" description="Helical" evidence="1">
    <location>
        <begin position="332"/>
        <end position="352"/>
    </location>
</feature>
<feature type="transmembrane region" description="Helical" evidence="1">
    <location>
        <begin position="390"/>
        <end position="413"/>
    </location>
</feature>
<name>A0A5J9W5M2_9POAL</name>
<dbReference type="OrthoDB" id="696142at2759"/>
<feature type="domain" description="Bifunctional inhibitor/plant lipid transfer protein/seed storage helical" evidence="2">
    <location>
        <begin position="759"/>
        <end position="827"/>
    </location>
</feature>
<keyword evidence="1" id="KW-1133">Transmembrane helix</keyword>
<feature type="transmembrane region" description="Helical" evidence="1">
    <location>
        <begin position="843"/>
        <end position="866"/>
    </location>
</feature>
<dbReference type="EMBL" id="RWGY01000005">
    <property type="protein sequence ID" value="TVU43255.1"/>
    <property type="molecule type" value="Genomic_DNA"/>
</dbReference>
<feature type="transmembrane region" description="Helical" evidence="1">
    <location>
        <begin position="785"/>
        <end position="805"/>
    </location>
</feature>
<keyword evidence="1" id="KW-0812">Transmembrane</keyword>
<evidence type="ECO:0000313" key="4">
    <source>
        <dbReference type="Proteomes" id="UP000324897"/>
    </source>
</evidence>
<dbReference type="AlphaFoldDB" id="A0A5J9W5M2"/>
<organism evidence="3 4">
    <name type="scientific">Eragrostis curvula</name>
    <name type="common">weeping love grass</name>
    <dbReference type="NCBI Taxonomy" id="38414"/>
    <lineage>
        <taxon>Eukaryota</taxon>
        <taxon>Viridiplantae</taxon>
        <taxon>Streptophyta</taxon>
        <taxon>Embryophyta</taxon>
        <taxon>Tracheophyta</taxon>
        <taxon>Spermatophyta</taxon>
        <taxon>Magnoliopsida</taxon>
        <taxon>Liliopsida</taxon>
        <taxon>Poales</taxon>
        <taxon>Poaceae</taxon>
        <taxon>PACMAD clade</taxon>
        <taxon>Chloridoideae</taxon>
        <taxon>Eragrostideae</taxon>
        <taxon>Eragrostidinae</taxon>
        <taxon>Eragrostis</taxon>
    </lineage>
</organism>
<proteinExistence type="predicted"/>
<feature type="transmembrane region" description="Helical" evidence="1">
    <location>
        <begin position="181"/>
        <end position="201"/>
    </location>
</feature>
<accession>A0A5J9W5M2</accession>
<dbReference type="Gramene" id="TVU43255">
    <property type="protein sequence ID" value="TVU43255"/>
    <property type="gene ID" value="EJB05_09704"/>
</dbReference>
<feature type="domain" description="Bifunctional inhibitor/plant lipid transfer protein/seed storage helical" evidence="2">
    <location>
        <begin position="4"/>
        <end position="72"/>
    </location>
</feature>
<evidence type="ECO:0000259" key="2">
    <source>
        <dbReference type="SMART" id="SM00499"/>
    </source>
</evidence>
<feature type="transmembrane region" description="Helical" evidence="1">
    <location>
        <begin position="692"/>
        <end position="715"/>
    </location>
</feature>
<evidence type="ECO:0000313" key="3">
    <source>
        <dbReference type="EMBL" id="TVU43255.1"/>
    </source>
</evidence>
<dbReference type="SMART" id="SM00499">
    <property type="entry name" value="AAI"/>
    <property type="match status" value="7"/>
</dbReference>
<gene>
    <name evidence="3" type="ORF">EJB05_09704</name>
</gene>